<evidence type="ECO:0000313" key="1">
    <source>
        <dbReference type="EMBL" id="MDO6413735.1"/>
    </source>
</evidence>
<proteinExistence type="predicted"/>
<name>A0ABT8Y5Y8_9SPHN</name>
<gene>
    <name evidence="1" type="ORF">Q4F19_05010</name>
</gene>
<dbReference type="RefSeq" id="WP_303540406.1">
    <property type="nucleotide sequence ID" value="NZ_JAUOTP010000002.1"/>
</dbReference>
<accession>A0ABT8Y5Y8</accession>
<evidence type="ECO:0008006" key="3">
    <source>
        <dbReference type="Google" id="ProtNLM"/>
    </source>
</evidence>
<organism evidence="1 2">
    <name type="scientific">Sphingomonas natans</name>
    <dbReference type="NCBI Taxonomy" id="3063330"/>
    <lineage>
        <taxon>Bacteria</taxon>
        <taxon>Pseudomonadati</taxon>
        <taxon>Pseudomonadota</taxon>
        <taxon>Alphaproteobacteria</taxon>
        <taxon>Sphingomonadales</taxon>
        <taxon>Sphingomonadaceae</taxon>
        <taxon>Sphingomonas</taxon>
    </lineage>
</organism>
<sequence>MRQPYDCDRIGGAKMNLARSISSETESADEDILDIVVISYTTVGVVNGVGQSTVQVEAREILIPDRSSASYSVRFELSSGGDYPQETFASVAYKDIDRLTSMSKRLETTSISTDRFSFSEVQYEIGDLKIIVFNTDRGTSMAIIKSSNVSVTLSSPSKLSAFTALIEKARAHLDINKVP</sequence>
<dbReference type="Proteomes" id="UP001169764">
    <property type="component" value="Unassembled WGS sequence"/>
</dbReference>
<protein>
    <recommendedName>
        <fullName evidence="3">DUF1795 domain-containing protein</fullName>
    </recommendedName>
</protein>
<dbReference type="EMBL" id="JAUOTP010000002">
    <property type="protein sequence ID" value="MDO6413735.1"/>
    <property type="molecule type" value="Genomic_DNA"/>
</dbReference>
<keyword evidence="2" id="KW-1185">Reference proteome</keyword>
<reference evidence="1" key="1">
    <citation type="submission" date="2023-07" db="EMBL/GenBank/DDBJ databases">
        <authorList>
            <person name="Kim M."/>
        </authorList>
    </citation>
    <scope>NUCLEOTIDE SEQUENCE</scope>
    <source>
        <strain evidence="1">BIUV-7</strain>
    </source>
</reference>
<evidence type="ECO:0000313" key="2">
    <source>
        <dbReference type="Proteomes" id="UP001169764"/>
    </source>
</evidence>
<comment type="caution">
    <text evidence="1">The sequence shown here is derived from an EMBL/GenBank/DDBJ whole genome shotgun (WGS) entry which is preliminary data.</text>
</comment>